<dbReference type="RefSeq" id="WP_244747608.1">
    <property type="nucleotide sequence ID" value="NZ_CP095071.1"/>
</dbReference>
<dbReference type="CDD" id="cd05403">
    <property type="entry name" value="NT_KNTase_like"/>
    <property type="match status" value="1"/>
</dbReference>
<dbReference type="Proteomes" id="UP000831537">
    <property type="component" value="Chromosome"/>
</dbReference>
<evidence type="ECO:0000259" key="1">
    <source>
        <dbReference type="Pfam" id="PF01909"/>
    </source>
</evidence>
<proteinExistence type="predicted"/>
<gene>
    <name evidence="2" type="ORF">MUN87_09910</name>
</gene>
<name>A0ABY4GU11_9BACI</name>
<evidence type="ECO:0000313" key="2">
    <source>
        <dbReference type="EMBL" id="UOQ87167.1"/>
    </source>
</evidence>
<accession>A0ABY4GU11</accession>
<dbReference type="EMBL" id="CP095071">
    <property type="protein sequence ID" value="UOQ87167.1"/>
    <property type="molecule type" value="Genomic_DNA"/>
</dbReference>
<sequence length="320" mass="36798">MRSRNEYLIHVAHQFINNCEPEVVYASVGGSVGRGEADRYSDVDVTVFTKTAVTSKNIDLYYEKEIIQAEVLPATQLPTKQAIREEPWNYRFITETMIIKDTDGIYQALREWAICYLNSVQAKQKMIQFVSAVVKERCTYAVECIHNHMTISANITAMGAMADAGFLYLFIRKQSCSTEAMFSEVIHNHKETFMKASPFSLSQDHNISACLRHFRQFLRKQGYNSNQLTDIHDVLCDKKIERLNHANHILQLQWQMYGEAVGLYLETANGLPYEDFQKELPLSLQKELTMLGFSPFSMTQVEQLCSVSQELIKKATRTYQ</sequence>
<evidence type="ECO:0000313" key="3">
    <source>
        <dbReference type="Proteomes" id="UP000831537"/>
    </source>
</evidence>
<feature type="domain" description="Polymerase nucleotidyl transferase" evidence="1">
    <location>
        <begin position="26"/>
        <end position="68"/>
    </location>
</feature>
<reference evidence="2 3" key="1">
    <citation type="submission" date="2022-04" db="EMBL/GenBank/DDBJ databases">
        <title>Gracilibacillus sp. isolated from saltern.</title>
        <authorList>
            <person name="Won M."/>
            <person name="Lee C.-M."/>
            <person name="Woen H.-Y."/>
            <person name="Kwon S.-W."/>
        </authorList>
    </citation>
    <scope>NUCLEOTIDE SEQUENCE [LARGE SCALE GENOMIC DNA]</scope>
    <source>
        <strain evidence="2 3">SSPM10-3</strain>
    </source>
</reference>
<keyword evidence="3" id="KW-1185">Reference proteome</keyword>
<dbReference type="InterPro" id="IPR002934">
    <property type="entry name" value="Polymerase_NTP_transf_dom"/>
</dbReference>
<dbReference type="Pfam" id="PF01909">
    <property type="entry name" value="NTP_transf_2"/>
    <property type="match status" value="1"/>
</dbReference>
<organism evidence="2 3">
    <name type="scientific">Gracilibacillus salinarum</name>
    <dbReference type="NCBI Taxonomy" id="2932255"/>
    <lineage>
        <taxon>Bacteria</taxon>
        <taxon>Bacillati</taxon>
        <taxon>Bacillota</taxon>
        <taxon>Bacilli</taxon>
        <taxon>Bacillales</taxon>
        <taxon>Bacillaceae</taxon>
        <taxon>Gracilibacillus</taxon>
    </lineage>
</organism>
<protein>
    <submittedName>
        <fullName evidence="2">Nucleotidyltransferase domain-containing protein</fullName>
    </submittedName>
</protein>
<dbReference type="InterPro" id="IPR043519">
    <property type="entry name" value="NT_sf"/>
</dbReference>
<dbReference type="SUPFAM" id="SSF81301">
    <property type="entry name" value="Nucleotidyltransferase"/>
    <property type="match status" value="1"/>
</dbReference>
<dbReference type="Gene3D" id="3.30.460.10">
    <property type="entry name" value="Beta Polymerase, domain 2"/>
    <property type="match status" value="1"/>
</dbReference>